<gene>
    <name evidence="1" type="ORF">AMJ52_05625</name>
</gene>
<dbReference type="AlphaFoldDB" id="A0A0S7YD45"/>
<proteinExistence type="predicted"/>
<reference evidence="1 2" key="1">
    <citation type="journal article" date="2015" name="Microbiome">
        <title>Genomic resolution of linkages in carbon, nitrogen, and sulfur cycling among widespread estuary sediment bacteria.</title>
        <authorList>
            <person name="Baker B.J."/>
            <person name="Lazar C.S."/>
            <person name="Teske A.P."/>
            <person name="Dick G.J."/>
        </authorList>
    </citation>
    <scope>NUCLEOTIDE SEQUENCE [LARGE SCALE GENOMIC DNA]</scope>
    <source>
        <strain evidence="1">DG_78</strain>
    </source>
</reference>
<dbReference type="EMBL" id="LJNI01000063">
    <property type="protein sequence ID" value="KPJ72654.1"/>
    <property type="molecule type" value="Genomic_DNA"/>
</dbReference>
<dbReference type="Proteomes" id="UP000051012">
    <property type="component" value="Unassembled WGS sequence"/>
</dbReference>
<comment type="caution">
    <text evidence="1">The sequence shown here is derived from an EMBL/GenBank/DDBJ whole genome shotgun (WGS) entry which is preliminary data.</text>
</comment>
<sequence>MITVMEIKITVIKQRSLIASQYRDTEFCSLNLRFSKNSWITAIINGGKSLLSFLNHRNQESEEIFFQSSLLREVS</sequence>
<name>A0A0S7YD45_UNCT6</name>
<organism evidence="1 2">
    <name type="scientific">candidate division TA06 bacterium DG_78</name>
    <dbReference type="NCBI Taxonomy" id="1703772"/>
    <lineage>
        <taxon>Bacteria</taxon>
        <taxon>Bacteria division TA06</taxon>
    </lineage>
</organism>
<evidence type="ECO:0000313" key="1">
    <source>
        <dbReference type="EMBL" id="KPJ72654.1"/>
    </source>
</evidence>
<evidence type="ECO:0000313" key="2">
    <source>
        <dbReference type="Proteomes" id="UP000051012"/>
    </source>
</evidence>
<protein>
    <submittedName>
        <fullName evidence="1">Uncharacterized protein</fullName>
    </submittedName>
</protein>
<accession>A0A0S7YD45</accession>